<protein>
    <submittedName>
        <fullName evidence="1">13571_t:CDS:1</fullName>
    </submittedName>
</protein>
<gene>
    <name evidence="1" type="ORF">AGERDE_LOCUS11851</name>
</gene>
<proteinExistence type="predicted"/>
<evidence type="ECO:0000313" key="2">
    <source>
        <dbReference type="Proteomes" id="UP000789831"/>
    </source>
</evidence>
<name>A0A9N9HAZ0_9GLOM</name>
<sequence length="69" mass="8154">KVEQLGILLLTRLDCLQEWFCATDGDVSWRHSHRYNGEKGKRIRLVCTLRRSNNIPNCMDMSDNRLFDD</sequence>
<accession>A0A9N9HAZ0</accession>
<comment type="caution">
    <text evidence="1">The sequence shown here is derived from an EMBL/GenBank/DDBJ whole genome shotgun (WGS) entry which is preliminary data.</text>
</comment>
<feature type="non-terminal residue" evidence="1">
    <location>
        <position position="69"/>
    </location>
</feature>
<evidence type="ECO:0000313" key="1">
    <source>
        <dbReference type="EMBL" id="CAG8661789.1"/>
    </source>
</evidence>
<dbReference type="EMBL" id="CAJVPL010005979">
    <property type="protein sequence ID" value="CAG8661789.1"/>
    <property type="molecule type" value="Genomic_DNA"/>
</dbReference>
<organism evidence="1 2">
    <name type="scientific">Ambispora gerdemannii</name>
    <dbReference type="NCBI Taxonomy" id="144530"/>
    <lineage>
        <taxon>Eukaryota</taxon>
        <taxon>Fungi</taxon>
        <taxon>Fungi incertae sedis</taxon>
        <taxon>Mucoromycota</taxon>
        <taxon>Glomeromycotina</taxon>
        <taxon>Glomeromycetes</taxon>
        <taxon>Archaeosporales</taxon>
        <taxon>Ambisporaceae</taxon>
        <taxon>Ambispora</taxon>
    </lineage>
</organism>
<reference evidence="1" key="1">
    <citation type="submission" date="2021-06" db="EMBL/GenBank/DDBJ databases">
        <authorList>
            <person name="Kallberg Y."/>
            <person name="Tangrot J."/>
            <person name="Rosling A."/>
        </authorList>
    </citation>
    <scope>NUCLEOTIDE SEQUENCE</scope>
    <source>
        <strain evidence="1">MT106</strain>
    </source>
</reference>
<dbReference type="AlphaFoldDB" id="A0A9N9HAZ0"/>
<dbReference type="Proteomes" id="UP000789831">
    <property type="component" value="Unassembled WGS sequence"/>
</dbReference>
<keyword evidence="2" id="KW-1185">Reference proteome</keyword>